<name>A0A0D3IRN4_EMIH1</name>
<evidence type="ECO:0000313" key="14">
    <source>
        <dbReference type="EnsemblProtists" id="EOD13919"/>
    </source>
</evidence>
<comment type="subcellular location">
    <subcellularLocation>
        <location evidence="3">Endomembrane system</location>
    </subcellularLocation>
    <subcellularLocation>
        <location evidence="2">Membrane</location>
        <topology evidence="2">Single-pass membrane protein</topology>
    </subcellularLocation>
</comment>
<evidence type="ECO:0000256" key="6">
    <source>
        <dbReference type="ARBA" id="ARBA00022964"/>
    </source>
</evidence>
<dbReference type="PaxDb" id="2903-EOD13919"/>
<keyword evidence="7" id="KW-1133">Transmembrane helix</keyword>
<accession>A0A0D3IRN4</accession>
<dbReference type="AlphaFoldDB" id="A0A0D3IRN4"/>
<evidence type="ECO:0000256" key="7">
    <source>
        <dbReference type="ARBA" id="ARBA00022989"/>
    </source>
</evidence>
<evidence type="ECO:0000256" key="9">
    <source>
        <dbReference type="ARBA" id="ARBA00023004"/>
    </source>
</evidence>
<evidence type="ECO:0000259" key="12">
    <source>
        <dbReference type="SMART" id="SM00254"/>
    </source>
</evidence>
<dbReference type="Proteomes" id="UP000013827">
    <property type="component" value="Unassembled WGS sequence"/>
</dbReference>
<dbReference type="SMART" id="SM00254">
    <property type="entry name" value="ShKT"/>
    <property type="match status" value="1"/>
</dbReference>
<keyword evidence="9" id="KW-0408">Iron</keyword>
<sequence>MGRGKEKPLKPKIAVSSASRVGGPQGTWVGVAALGVCAAVLASRLGGSPTASSSNGSEVAADSRSTAECADTEPVMCEPWHKAGLCRSPPYGSQCTRTCGRCPGDPGRRPNAPRNARCRRDNQTAAVPEGHLDELFQHSIDAFPEYSPLVLSRSPWVVQYHDFLSEVEAQAFRDVCKESFERSLAGDQLNPVRTSYQCWCNFPKCFANEHIHRVVRRINDLTGACSRAPLARPGTEAGGRMTVGPRVLTFFMYLNEVDSGGETAFPAVGGGIKVTPTKGNQRTVHEAMPVHEGIKFGANMWIHQFSFKTPSERGCELTYVNTVGNQPQSEEQRRLVEGLVPTASETIDGAKRPLHTG</sequence>
<evidence type="ECO:0000256" key="2">
    <source>
        <dbReference type="ARBA" id="ARBA00004167"/>
    </source>
</evidence>
<keyword evidence="6" id="KW-0223">Dioxygenase</keyword>
<dbReference type="InterPro" id="IPR045054">
    <property type="entry name" value="P4HA-like"/>
</dbReference>
<dbReference type="InterPro" id="IPR003582">
    <property type="entry name" value="ShKT_dom"/>
</dbReference>
<dbReference type="eggNOG" id="KOG1591">
    <property type="taxonomic scope" value="Eukaryota"/>
</dbReference>
<dbReference type="HOGENOM" id="CLU_066549_0_0_1"/>
<proteinExistence type="predicted"/>
<keyword evidence="5" id="KW-0479">Metal-binding</keyword>
<dbReference type="GO" id="GO:0005506">
    <property type="term" value="F:iron ion binding"/>
    <property type="evidence" value="ECO:0007669"/>
    <property type="project" value="InterPro"/>
</dbReference>
<dbReference type="GO" id="GO:0004656">
    <property type="term" value="F:procollagen-proline 4-dioxygenase activity"/>
    <property type="evidence" value="ECO:0007669"/>
    <property type="project" value="TreeGrafter"/>
</dbReference>
<evidence type="ECO:0000256" key="1">
    <source>
        <dbReference type="ARBA" id="ARBA00001961"/>
    </source>
</evidence>
<dbReference type="Gene3D" id="2.60.120.620">
    <property type="entry name" value="q2cbj1_9rhob like domain"/>
    <property type="match status" value="2"/>
</dbReference>
<dbReference type="InterPro" id="IPR006620">
    <property type="entry name" value="Pro_4_hyd_alph"/>
</dbReference>
<keyword evidence="15" id="KW-1185">Reference proteome</keyword>
<evidence type="ECO:0000256" key="11">
    <source>
        <dbReference type="SAM" id="MobiDB-lite"/>
    </source>
</evidence>
<dbReference type="GeneID" id="17260076"/>
<evidence type="ECO:0000256" key="8">
    <source>
        <dbReference type="ARBA" id="ARBA00023002"/>
    </source>
</evidence>
<evidence type="ECO:0000259" key="13">
    <source>
        <dbReference type="SMART" id="SM00702"/>
    </source>
</evidence>
<evidence type="ECO:0008006" key="16">
    <source>
        <dbReference type="Google" id="ProtNLM"/>
    </source>
</evidence>
<evidence type="ECO:0000256" key="3">
    <source>
        <dbReference type="ARBA" id="ARBA00004308"/>
    </source>
</evidence>
<reference evidence="14" key="2">
    <citation type="submission" date="2024-10" db="UniProtKB">
        <authorList>
            <consortium name="EnsemblProtists"/>
        </authorList>
    </citation>
    <scope>IDENTIFICATION</scope>
</reference>
<dbReference type="GO" id="GO:0016020">
    <property type="term" value="C:membrane"/>
    <property type="evidence" value="ECO:0007669"/>
    <property type="project" value="UniProtKB-SubCell"/>
</dbReference>
<dbReference type="Gene3D" id="1.10.10.1940">
    <property type="match status" value="1"/>
</dbReference>
<evidence type="ECO:0000256" key="4">
    <source>
        <dbReference type="ARBA" id="ARBA00022692"/>
    </source>
</evidence>
<protein>
    <recommendedName>
        <fullName evidence="16">Prolyl 4-hydroxylase alpha subunit domain-containing protein</fullName>
    </recommendedName>
</protein>
<dbReference type="PANTHER" id="PTHR10869:SF246">
    <property type="entry name" value="TRANSMEMBRANE PROLYL 4-HYDROXYLASE"/>
    <property type="match status" value="1"/>
</dbReference>
<feature type="domain" description="Prolyl 4-hydroxylase alpha subunit" evidence="13">
    <location>
        <begin position="155"/>
        <end position="303"/>
    </location>
</feature>
<comment type="cofactor">
    <cofactor evidence="1">
        <name>L-ascorbate</name>
        <dbReference type="ChEBI" id="CHEBI:38290"/>
    </cofactor>
</comment>
<keyword evidence="4" id="KW-0812">Transmembrane</keyword>
<evidence type="ECO:0000313" key="15">
    <source>
        <dbReference type="Proteomes" id="UP000013827"/>
    </source>
</evidence>
<dbReference type="RefSeq" id="XP_005766348.1">
    <property type="nucleotide sequence ID" value="XM_005766291.1"/>
</dbReference>
<evidence type="ECO:0000256" key="10">
    <source>
        <dbReference type="ARBA" id="ARBA00023136"/>
    </source>
</evidence>
<evidence type="ECO:0000256" key="5">
    <source>
        <dbReference type="ARBA" id="ARBA00022723"/>
    </source>
</evidence>
<feature type="domain" description="ShKT" evidence="12">
    <location>
        <begin position="68"/>
        <end position="103"/>
    </location>
</feature>
<dbReference type="SMART" id="SM00702">
    <property type="entry name" value="P4Hc"/>
    <property type="match status" value="1"/>
</dbReference>
<reference evidence="15" key="1">
    <citation type="journal article" date="2013" name="Nature">
        <title>Pan genome of the phytoplankton Emiliania underpins its global distribution.</title>
        <authorList>
            <person name="Read B.A."/>
            <person name="Kegel J."/>
            <person name="Klute M.J."/>
            <person name="Kuo A."/>
            <person name="Lefebvre S.C."/>
            <person name="Maumus F."/>
            <person name="Mayer C."/>
            <person name="Miller J."/>
            <person name="Monier A."/>
            <person name="Salamov A."/>
            <person name="Young J."/>
            <person name="Aguilar M."/>
            <person name="Claverie J.M."/>
            <person name="Frickenhaus S."/>
            <person name="Gonzalez K."/>
            <person name="Herman E.K."/>
            <person name="Lin Y.C."/>
            <person name="Napier J."/>
            <person name="Ogata H."/>
            <person name="Sarno A.F."/>
            <person name="Shmutz J."/>
            <person name="Schroeder D."/>
            <person name="de Vargas C."/>
            <person name="Verret F."/>
            <person name="von Dassow P."/>
            <person name="Valentin K."/>
            <person name="Van de Peer Y."/>
            <person name="Wheeler G."/>
            <person name="Dacks J.B."/>
            <person name="Delwiche C.F."/>
            <person name="Dyhrman S.T."/>
            <person name="Glockner G."/>
            <person name="John U."/>
            <person name="Richards T."/>
            <person name="Worden A.Z."/>
            <person name="Zhang X."/>
            <person name="Grigoriev I.V."/>
            <person name="Allen A.E."/>
            <person name="Bidle K."/>
            <person name="Borodovsky M."/>
            <person name="Bowler C."/>
            <person name="Brownlee C."/>
            <person name="Cock J.M."/>
            <person name="Elias M."/>
            <person name="Gladyshev V.N."/>
            <person name="Groth M."/>
            <person name="Guda C."/>
            <person name="Hadaegh A."/>
            <person name="Iglesias-Rodriguez M.D."/>
            <person name="Jenkins J."/>
            <person name="Jones B.M."/>
            <person name="Lawson T."/>
            <person name="Leese F."/>
            <person name="Lindquist E."/>
            <person name="Lobanov A."/>
            <person name="Lomsadze A."/>
            <person name="Malik S.B."/>
            <person name="Marsh M.E."/>
            <person name="Mackinder L."/>
            <person name="Mock T."/>
            <person name="Mueller-Roeber B."/>
            <person name="Pagarete A."/>
            <person name="Parker M."/>
            <person name="Probert I."/>
            <person name="Quesneville H."/>
            <person name="Raines C."/>
            <person name="Rensing S.A."/>
            <person name="Riano-Pachon D.M."/>
            <person name="Richier S."/>
            <person name="Rokitta S."/>
            <person name="Shiraiwa Y."/>
            <person name="Soanes D.M."/>
            <person name="van der Giezen M."/>
            <person name="Wahlund T.M."/>
            <person name="Williams B."/>
            <person name="Wilson W."/>
            <person name="Wolfe G."/>
            <person name="Wurch L.L."/>
        </authorList>
    </citation>
    <scope>NUCLEOTIDE SEQUENCE</scope>
</reference>
<dbReference type="GO" id="GO:0005783">
    <property type="term" value="C:endoplasmic reticulum"/>
    <property type="evidence" value="ECO:0007669"/>
    <property type="project" value="TreeGrafter"/>
</dbReference>
<dbReference type="GO" id="GO:0031418">
    <property type="term" value="F:L-ascorbic acid binding"/>
    <property type="evidence" value="ECO:0007669"/>
    <property type="project" value="InterPro"/>
</dbReference>
<keyword evidence="10" id="KW-0472">Membrane</keyword>
<keyword evidence="8" id="KW-0560">Oxidoreductase</keyword>
<feature type="region of interest" description="Disordered" evidence="11">
    <location>
        <begin position="46"/>
        <end position="65"/>
    </location>
</feature>
<organism evidence="14 15">
    <name type="scientific">Emiliania huxleyi (strain CCMP1516)</name>
    <dbReference type="NCBI Taxonomy" id="280463"/>
    <lineage>
        <taxon>Eukaryota</taxon>
        <taxon>Haptista</taxon>
        <taxon>Haptophyta</taxon>
        <taxon>Prymnesiophyceae</taxon>
        <taxon>Isochrysidales</taxon>
        <taxon>Noelaerhabdaceae</taxon>
        <taxon>Emiliania</taxon>
    </lineage>
</organism>
<dbReference type="PANTHER" id="PTHR10869">
    <property type="entry name" value="PROLYL 4-HYDROXYLASE ALPHA SUBUNIT"/>
    <property type="match status" value="1"/>
</dbReference>
<dbReference type="KEGG" id="ehx:EMIHUDRAFT_459487"/>
<dbReference type="EnsemblProtists" id="EOD13919">
    <property type="protein sequence ID" value="EOD13919"/>
    <property type="gene ID" value="EMIHUDRAFT_459487"/>
</dbReference>
<feature type="region of interest" description="Disordered" evidence="11">
    <location>
        <begin position="1"/>
        <end position="24"/>
    </location>
</feature>